<accession>A0A974H4P3</accession>
<sequence length="180" mass="20043">MTGGNFSGRGIVPSGSFTEMKEVRVEATRAVVEGQLWQKVRNKRKKKRFTSKAKPMTSNKTSFFNSKGWGEMMEQEEEELKQPERDKSRDRDVGVSEEERNDDGQLGGLPCKTTGLRRLEEDSGKKRKGKLEVSSEGQSVFLEEDEGSPEMSGVQEKKSPSSKTHQHSLASPVQAGPVHS</sequence>
<dbReference type="EMBL" id="CM004481">
    <property type="protein sequence ID" value="OCT64788.1"/>
    <property type="molecule type" value="Genomic_DNA"/>
</dbReference>
<feature type="compositionally biased region" description="Basic and acidic residues" evidence="1">
    <location>
        <begin position="80"/>
        <end position="98"/>
    </location>
</feature>
<protein>
    <submittedName>
        <fullName evidence="2">Uncharacterized protein</fullName>
    </submittedName>
</protein>
<feature type="compositionally biased region" description="Basic residues" evidence="1">
    <location>
        <begin position="40"/>
        <end position="51"/>
    </location>
</feature>
<gene>
    <name evidence="2" type="ORF">XELAEV_18041027mg</name>
</gene>
<feature type="compositionally biased region" description="Polar residues" evidence="1">
    <location>
        <begin position="56"/>
        <end position="65"/>
    </location>
</feature>
<evidence type="ECO:0000256" key="1">
    <source>
        <dbReference type="SAM" id="MobiDB-lite"/>
    </source>
</evidence>
<feature type="region of interest" description="Disordered" evidence="1">
    <location>
        <begin position="40"/>
        <end position="180"/>
    </location>
</feature>
<dbReference type="Proteomes" id="UP000694892">
    <property type="component" value="Chromosome 8S"/>
</dbReference>
<organism evidence="2 3">
    <name type="scientific">Xenopus laevis</name>
    <name type="common">African clawed frog</name>
    <dbReference type="NCBI Taxonomy" id="8355"/>
    <lineage>
        <taxon>Eukaryota</taxon>
        <taxon>Metazoa</taxon>
        <taxon>Chordata</taxon>
        <taxon>Craniata</taxon>
        <taxon>Vertebrata</taxon>
        <taxon>Euteleostomi</taxon>
        <taxon>Amphibia</taxon>
        <taxon>Batrachia</taxon>
        <taxon>Anura</taxon>
        <taxon>Pipoidea</taxon>
        <taxon>Pipidae</taxon>
        <taxon>Xenopodinae</taxon>
        <taxon>Xenopus</taxon>
        <taxon>Xenopus</taxon>
    </lineage>
</organism>
<feature type="compositionally biased region" description="Polar residues" evidence="1">
    <location>
        <begin position="161"/>
        <end position="171"/>
    </location>
</feature>
<dbReference type="AlphaFoldDB" id="A0A974H4P3"/>
<proteinExistence type="predicted"/>
<reference evidence="3" key="1">
    <citation type="journal article" date="2016" name="Nature">
        <title>Genome evolution in the allotetraploid frog Xenopus laevis.</title>
        <authorList>
            <person name="Session A.M."/>
            <person name="Uno Y."/>
            <person name="Kwon T."/>
            <person name="Chapman J.A."/>
            <person name="Toyoda A."/>
            <person name="Takahashi S."/>
            <person name="Fukui A."/>
            <person name="Hikosaka A."/>
            <person name="Suzuki A."/>
            <person name="Kondo M."/>
            <person name="van Heeringen S.J."/>
            <person name="Quigley I."/>
            <person name="Heinz S."/>
            <person name="Ogino H."/>
            <person name="Ochi H."/>
            <person name="Hellsten U."/>
            <person name="Lyons J.B."/>
            <person name="Simakov O."/>
            <person name="Putnam N."/>
            <person name="Stites J."/>
            <person name="Kuroki Y."/>
            <person name="Tanaka T."/>
            <person name="Michiue T."/>
            <person name="Watanabe M."/>
            <person name="Bogdanovic O."/>
            <person name="Lister R."/>
            <person name="Georgiou G."/>
            <person name="Paranjpe S.S."/>
            <person name="van Kruijsbergen I."/>
            <person name="Shu S."/>
            <person name="Carlson J."/>
            <person name="Kinoshita T."/>
            <person name="Ohta Y."/>
            <person name="Mawaribuchi S."/>
            <person name="Jenkins J."/>
            <person name="Grimwood J."/>
            <person name="Schmutz J."/>
            <person name="Mitros T."/>
            <person name="Mozaffari S.V."/>
            <person name="Suzuki Y."/>
            <person name="Haramoto Y."/>
            <person name="Yamamoto T.S."/>
            <person name="Takagi C."/>
            <person name="Heald R."/>
            <person name="Miller K."/>
            <person name="Haudenschild C."/>
            <person name="Kitzman J."/>
            <person name="Nakayama T."/>
            <person name="Izutsu Y."/>
            <person name="Robert J."/>
            <person name="Fortriede J."/>
            <person name="Burns K."/>
            <person name="Lotay V."/>
            <person name="Karimi K."/>
            <person name="Yasuoka Y."/>
            <person name="Dichmann D.S."/>
            <person name="Flajnik M.F."/>
            <person name="Houston D.W."/>
            <person name="Shendure J."/>
            <person name="DuPasquier L."/>
            <person name="Vize P.D."/>
            <person name="Zorn A.M."/>
            <person name="Ito M."/>
            <person name="Marcotte E.M."/>
            <person name="Wallingford J.B."/>
            <person name="Ito Y."/>
            <person name="Asashima M."/>
            <person name="Ueno N."/>
            <person name="Matsuda Y."/>
            <person name="Veenstra G.J."/>
            <person name="Fujiyama A."/>
            <person name="Harland R.M."/>
            <person name="Taira M."/>
            <person name="Rokhsar D.S."/>
        </authorList>
    </citation>
    <scope>NUCLEOTIDE SEQUENCE [LARGE SCALE GENOMIC DNA]</scope>
    <source>
        <strain evidence="3">J</strain>
    </source>
</reference>
<evidence type="ECO:0000313" key="3">
    <source>
        <dbReference type="Proteomes" id="UP000694892"/>
    </source>
</evidence>
<name>A0A974H4P3_XENLA</name>
<evidence type="ECO:0000313" key="2">
    <source>
        <dbReference type="EMBL" id="OCT64788.1"/>
    </source>
</evidence>